<name>A0ABP4DUR3_9ACTN</name>
<dbReference type="CDD" id="cd06223">
    <property type="entry name" value="PRTases_typeI"/>
    <property type="match status" value="1"/>
</dbReference>
<feature type="region of interest" description="Disordered" evidence="1">
    <location>
        <begin position="1"/>
        <end position="21"/>
    </location>
</feature>
<keyword evidence="3" id="KW-0808">Transferase</keyword>
<dbReference type="Pfam" id="PF00156">
    <property type="entry name" value="Pribosyltran"/>
    <property type="match status" value="1"/>
</dbReference>
<keyword evidence="3" id="KW-0328">Glycosyltransferase</keyword>
<feature type="domain" description="Phosphoribosyltransferase" evidence="2">
    <location>
        <begin position="36"/>
        <end position="184"/>
    </location>
</feature>
<comment type="caution">
    <text evidence="3">The sequence shown here is derived from an EMBL/GenBank/DDBJ whole genome shotgun (WGS) entry which is preliminary data.</text>
</comment>
<dbReference type="Gene3D" id="3.40.50.2020">
    <property type="match status" value="1"/>
</dbReference>
<dbReference type="EMBL" id="BAAALF010000344">
    <property type="protein sequence ID" value="GAA1069699.1"/>
    <property type="molecule type" value="Genomic_DNA"/>
</dbReference>
<dbReference type="InterPro" id="IPR000836">
    <property type="entry name" value="PRTase_dom"/>
</dbReference>
<sequence>MGMVDDSAAGTGASHGRIQHFRDRAEAGRRLGTRAAAWGADDPVVVGLPRGGVPVAYEVARALGAPLDILVVRKIGAPGQPELALGAVGEGGIRLFNHDVIAALGVSAATLEKLTEATAAEVERRTVLLRGDRPPLEPAGRAVVLVDDGIATGATVRAAMAVLRRRQVRELLLAVPVTAPEALRMLGPLADDLICLAAPSDFRAVGLYYDDFEQTTDDQVHRLLELADGAP</sequence>
<evidence type="ECO:0000313" key="3">
    <source>
        <dbReference type="EMBL" id="GAA1069699.1"/>
    </source>
</evidence>
<evidence type="ECO:0000256" key="1">
    <source>
        <dbReference type="SAM" id="MobiDB-lite"/>
    </source>
</evidence>
<dbReference type="Proteomes" id="UP001500037">
    <property type="component" value="Unassembled WGS sequence"/>
</dbReference>
<keyword evidence="4" id="KW-1185">Reference proteome</keyword>
<reference evidence="4" key="1">
    <citation type="journal article" date="2019" name="Int. J. Syst. Evol. Microbiol.">
        <title>The Global Catalogue of Microorganisms (GCM) 10K type strain sequencing project: providing services to taxonomists for standard genome sequencing and annotation.</title>
        <authorList>
            <consortium name="The Broad Institute Genomics Platform"/>
            <consortium name="The Broad Institute Genome Sequencing Center for Infectious Disease"/>
            <person name="Wu L."/>
            <person name="Ma J."/>
        </authorList>
    </citation>
    <scope>NUCLEOTIDE SEQUENCE [LARGE SCALE GENOMIC DNA]</scope>
    <source>
        <strain evidence="4">JCM 13004</strain>
    </source>
</reference>
<accession>A0ABP4DUR3</accession>
<dbReference type="InterPro" id="IPR029057">
    <property type="entry name" value="PRTase-like"/>
</dbReference>
<organism evidence="3 4">
    <name type="scientific">Kitasatospora nipponensis</name>
    <dbReference type="NCBI Taxonomy" id="258049"/>
    <lineage>
        <taxon>Bacteria</taxon>
        <taxon>Bacillati</taxon>
        <taxon>Actinomycetota</taxon>
        <taxon>Actinomycetes</taxon>
        <taxon>Kitasatosporales</taxon>
        <taxon>Streptomycetaceae</taxon>
        <taxon>Kitasatospora</taxon>
    </lineage>
</organism>
<dbReference type="Gene3D" id="3.30.1310.20">
    <property type="entry name" value="PRTase-like"/>
    <property type="match status" value="1"/>
</dbReference>
<dbReference type="SUPFAM" id="SSF53271">
    <property type="entry name" value="PRTase-like"/>
    <property type="match status" value="1"/>
</dbReference>
<evidence type="ECO:0000313" key="4">
    <source>
        <dbReference type="Proteomes" id="UP001500037"/>
    </source>
</evidence>
<evidence type="ECO:0000259" key="2">
    <source>
        <dbReference type="Pfam" id="PF00156"/>
    </source>
</evidence>
<protein>
    <submittedName>
        <fullName evidence="3">Phosphoribosyltransferase</fullName>
    </submittedName>
</protein>
<gene>
    <name evidence="3" type="ORF">GCM10009665_77250</name>
</gene>
<dbReference type="GO" id="GO:0016757">
    <property type="term" value="F:glycosyltransferase activity"/>
    <property type="evidence" value="ECO:0007669"/>
    <property type="project" value="UniProtKB-KW"/>
</dbReference>
<proteinExistence type="predicted"/>